<evidence type="ECO:0000313" key="2">
    <source>
        <dbReference type="EMBL" id="GFQ83611.1"/>
    </source>
</evidence>
<accession>A0A8X6KTK3</accession>
<reference evidence="2" key="1">
    <citation type="submission" date="2020-07" db="EMBL/GenBank/DDBJ databases">
        <title>Multicomponent nature underlies the extraordinary mechanical properties of spider dragline silk.</title>
        <authorList>
            <person name="Kono N."/>
            <person name="Nakamura H."/>
            <person name="Mori M."/>
            <person name="Yoshida Y."/>
            <person name="Ohtoshi R."/>
            <person name="Malay A.D."/>
            <person name="Moran D.A.P."/>
            <person name="Tomita M."/>
            <person name="Numata K."/>
            <person name="Arakawa K."/>
        </authorList>
    </citation>
    <scope>NUCLEOTIDE SEQUENCE</scope>
</reference>
<dbReference type="EMBL" id="BMAO01032640">
    <property type="protein sequence ID" value="GFQ83611.1"/>
    <property type="molecule type" value="Genomic_DNA"/>
</dbReference>
<feature type="signal peptide" evidence="1">
    <location>
        <begin position="1"/>
        <end position="19"/>
    </location>
</feature>
<proteinExistence type="predicted"/>
<feature type="chain" id="PRO_5036442434" evidence="1">
    <location>
        <begin position="20"/>
        <end position="219"/>
    </location>
</feature>
<organism evidence="2 3">
    <name type="scientific">Trichonephila clavata</name>
    <name type="common">Joro spider</name>
    <name type="synonym">Nephila clavata</name>
    <dbReference type="NCBI Taxonomy" id="2740835"/>
    <lineage>
        <taxon>Eukaryota</taxon>
        <taxon>Metazoa</taxon>
        <taxon>Ecdysozoa</taxon>
        <taxon>Arthropoda</taxon>
        <taxon>Chelicerata</taxon>
        <taxon>Arachnida</taxon>
        <taxon>Araneae</taxon>
        <taxon>Araneomorphae</taxon>
        <taxon>Entelegynae</taxon>
        <taxon>Araneoidea</taxon>
        <taxon>Nephilidae</taxon>
        <taxon>Trichonephila</taxon>
    </lineage>
</organism>
<keyword evidence="1" id="KW-0732">Signal</keyword>
<dbReference type="OrthoDB" id="6445158at2759"/>
<name>A0A8X6KTK3_TRICU</name>
<comment type="caution">
    <text evidence="2">The sequence shown here is derived from an EMBL/GenBank/DDBJ whole genome shotgun (WGS) entry which is preliminary data.</text>
</comment>
<dbReference type="AlphaFoldDB" id="A0A8X6KTK3"/>
<protein>
    <submittedName>
        <fullName evidence="2">Uncharacterized protein</fullName>
    </submittedName>
</protein>
<keyword evidence="3" id="KW-1185">Reference proteome</keyword>
<gene>
    <name evidence="2" type="ORF">TNCT_425851</name>
</gene>
<evidence type="ECO:0000313" key="3">
    <source>
        <dbReference type="Proteomes" id="UP000887116"/>
    </source>
</evidence>
<dbReference type="Proteomes" id="UP000887116">
    <property type="component" value="Unassembled WGS sequence"/>
</dbReference>
<sequence>MRRIRIVLVFLFVLKGTKILYGSSQFIQKIPELAGDPLVASELLTDSPSVAIFSSTLQEEVRSSEFLSELFDFSHVSSEEFSRKMYRYMFSTYKKYKVLRDVPYIQSCIDSISSYHKTITIPFLVKVFANSVSKVAFVEGILNEENAESMALIFADIIREKGERFFRTGDPEWQYKAMQQAWQEFSMRFQLISEKCIVLATLVFGDAWKEHDSSSAGFS</sequence>
<evidence type="ECO:0000256" key="1">
    <source>
        <dbReference type="SAM" id="SignalP"/>
    </source>
</evidence>